<dbReference type="OrthoDB" id="436974at2759"/>
<name>A0A812HPP4_9DINO</name>
<reference evidence="1" key="1">
    <citation type="submission" date="2021-02" db="EMBL/GenBank/DDBJ databases">
        <authorList>
            <person name="Dougan E. K."/>
            <person name="Rhodes N."/>
            <person name="Thang M."/>
            <person name="Chan C."/>
        </authorList>
    </citation>
    <scope>NUCLEOTIDE SEQUENCE</scope>
</reference>
<evidence type="ECO:0000313" key="2">
    <source>
        <dbReference type="Proteomes" id="UP000604046"/>
    </source>
</evidence>
<evidence type="ECO:0000313" key="1">
    <source>
        <dbReference type="EMBL" id="CAE6957486.1"/>
    </source>
</evidence>
<dbReference type="AlphaFoldDB" id="A0A812HPP4"/>
<keyword evidence="2" id="KW-1185">Reference proteome</keyword>
<accession>A0A812HPP4</accession>
<dbReference type="EMBL" id="CAJNDS010000103">
    <property type="protein sequence ID" value="CAE6957486.1"/>
    <property type="molecule type" value="Genomic_DNA"/>
</dbReference>
<dbReference type="Proteomes" id="UP000604046">
    <property type="component" value="Unassembled WGS sequence"/>
</dbReference>
<proteinExistence type="predicted"/>
<protein>
    <submittedName>
        <fullName evidence="1">Uncharacterized protein</fullName>
    </submittedName>
</protein>
<sequence length="320" mass="34199">MGLVLVEDFISALPEMCFLDVHVPQAAEESTAQSMRLHHLPGANYLSGKAAAALRSAPPPVQRHVLEQAFGDAMPAQFVPPTRDEIEFFVEENELNERAAEALRGVPPAVQRQVLEQGSLRGCREPSAGCIGRISKAQRTTQVTEDVSIQASCNSLSHCTDMWSKHDWEAPSADELSDFVEQNSLGALASLSKGISVGRHQKSLLKKRSKGTGFLLRAVLDGRASQVQVHVCTKQDGAEQSSGLFTLKPPYNSGGSLLCGSVESGSPDGAGERATAILYEVPATVQRAVLDKGSLQGCRDPSAGCIGRIKKAAELRELGE</sequence>
<gene>
    <name evidence="1" type="ORF">SNAT2548_LOCUS1813</name>
</gene>
<comment type="caution">
    <text evidence="1">The sequence shown here is derived from an EMBL/GenBank/DDBJ whole genome shotgun (WGS) entry which is preliminary data.</text>
</comment>
<organism evidence="1 2">
    <name type="scientific">Symbiodinium natans</name>
    <dbReference type="NCBI Taxonomy" id="878477"/>
    <lineage>
        <taxon>Eukaryota</taxon>
        <taxon>Sar</taxon>
        <taxon>Alveolata</taxon>
        <taxon>Dinophyceae</taxon>
        <taxon>Suessiales</taxon>
        <taxon>Symbiodiniaceae</taxon>
        <taxon>Symbiodinium</taxon>
    </lineage>
</organism>